<dbReference type="InterPro" id="IPR036388">
    <property type="entry name" value="WH-like_DNA-bd_sf"/>
</dbReference>
<dbReference type="Gene3D" id="1.10.10.10">
    <property type="entry name" value="Winged helix-like DNA-binding domain superfamily/Winged helix DNA-binding domain"/>
    <property type="match status" value="1"/>
</dbReference>
<dbReference type="GO" id="GO:0006352">
    <property type="term" value="P:DNA-templated transcription initiation"/>
    <property type="evidence" value="ECO:0007669"/>
    <property type="project" value="InterPro"/>
</dbReference>
<proteinExistence type="predicted"/>
<dbReference type="NCBIfam" id="TIGR02937">
    <property type="entry name" value="sigma70-ECF"/>
    <property type="match status" value="1"/>
</dbReference>
<dbReference type="AlphaFoldDB" id="A0AA48HXT7"/>
<sequence length="135" mass="16439">MYKIKVEDHDGKIIEVEVTHEIYKFDKENFWQEDWRKRKRKQENTLDSINEDPSLLNLLSKKLVESTEESYIKKFTIEKLHEAIEKLPEKQRRRIILRFFHNFTNKQIAEAEKITERAIECSIKKSLEMIKKFLL</sequence>
<dbReference type="GO" id="GO:0016987">
    <property type="term" value="F:sigma factor activity"/>
    <property type="evidence" value="ECO:0007669"/>
    <property type="project" value="InterPro"/>
</dbReference>
<dbReference type="InterPro" id="IPR014284">
    <property type="entry name" value="RNA_pol_sigma-70_dom"/>
</dbReference>
<dbReference type="GO" id="GO:0003677">
    <property type="term" value="F:DNA binding"/>
    <property type="evidence" value="ECO:0007669"/>
    <property type="project" value="InterPro"/>
</dbReference>
<feature type="domain" description="RNA polymerase sigma factor 70 region 4 type 2" evidence="1">
    <location>
        <begin position="78"/>
        <end position="122"/>
    </location>
</feature>
<organism evidence="2">
    <name type="scientific">Candidatus Improbicoccus pseudotrichonymphae</name>
    <dbReference type="NCBI Taxonomy" id="3033792"/>
    <lineage>
        <taxon>Bacteria</taxon>
        <taxon>Bacillati</taxon>
        <taxon>Bacillota</taxon>
        <taxon>Clostridia</taxon>
        <taxon>Candidatus Improbicoccus</taxon>
    </lineage>
</organism>
<dbReference type="KEGG" id="ips:CfP315_0183"/>
<dbReference type="InterPro" id="IPR013249">
    <property type="entry name" value="RNA_pol_sigma70_r4_t2"/>
</dbReference>
<dbReference type="SUPFAM" id="SSF88659">
    <property type="entry name" value="Sigma3 and sigma4 domains of RNA polymerase sigma factors"/>
    <property type="match status" value="1"/>
</dbReference>
<reference evidence="2" key="1">
    <citation type="journal article" date="2023" name="ISME J.">
        <title>Emergence of putative energy parasites within Clostridia revealed by genome analysis of a novel endosymbiotic clade.</title>
        <authorList>
            <person name="Takahashi K."/>
            <person name="Kuwahara H."/>
            <person name="Horikawa Y."/>
            <person name="Izawa K."/>
            <person name="Kato D."/>
            <person name="Inagaki T."/>
            <person name="Yuki M."/>
            <person name="Ohkuma M."/>
            <person name="Hongoh Y."/>
        </authorList>
    </citation>
    <scope>NUCLEOTIDE SEQUENCE</scope>
    <source>
        <strain evidence="2">CfP3-15</strain>
    </source>
</reference>
<accession>A0AA48HXT7</accession>
<name>A0AA48HXT7_9FIRM</name>
<protein>
    <submittedName>
        <fullName evidence="2">Sigma-70 family RNA polymerase sigma factor</fullName>
    </submittedName>
</protein>
<evidence type="ECO:0000259" key="1">
    <source>
        <dbReference type="Pfam" id="PF08281"/>
    </source>
</evidence>
<dbReference type="Pfam" id="PF08281">
    <property type="entry name" value="Sigma70_r4_2"/>
    <property type="match status" value="1"/>
</dbReference>
<dbReference type="Proteomes" id="UP001337580">
    <property type="component" value="Chromosome"/>
</dbReference>
<dbReference type="EMBL" id="AP027924">
    <property type="protein sequence ID" value="BED91671.1"/>
    <property type="molecule type" value="Genomic_DNA"/>
</dbReference>
<evidence type="ECO:0000313" key="2">
    <source>
        <dbReference type="EMBL" id="BED91671.1"/>
    </source>
</evidence>
<dbReference type="InterPro" id="IPR013324">
    <property type="entry name" value="RNA_pol_sigma_r3/r4-like"/>
</dbReference>
<gene>
    <name evidence="2" type="ORF">CfP315_0183</name>
</gene>